<dbReference type="InterPro" id="IPR006059">
    <property type="entry name" value="SBP"/>
</dbReference>
<sequence>MVRDAWSSSGELTWFTWDDYNAKPFVEQFTKDTGIKMKLEIFTGNEDGLNKLRAARGEGYDLVTPGLAWVSAGVDFGLYQPIDLAKVQNYGNIDKAFGERAGQLGGTRDGKTYAIPFTWSNEALAGAAEVPLVAGKTSYGILWDPQYKGKVMARARTLLLATGLWMEGSGKLAPGSMLRAFDDEATMKAAYGTALAYAIANKAQIKQFWLGGGEQKAALLQNGCVLGLAWDSVMFGLMKESNPLKYAAPAEGALTVMDTHAIAKGAKNVEQAYAFINWSLQAKTGALMTNNIGYNSVVSGAPAFYDDAYKSFFAATFPADALSKLFIQGTERPWFIAARQQMVDQLLAA</sequence>
<dbReference type="Pfam" id="PF13416">
    <property type="entry name" value="SBP_bac_8"/>
    <property type="match status" value="1"/>
</dbReference>
<comment type="subcellular location">
    <subcellularLocation>
        <location evidence="1">Periplasm</location>
    </subcellularLocation>
</comment>
<dbReference type="PRINTS" id="PR00909">
    <property type="entry name" value="SPERMDNBNDNG"/>
</dbReference>
<evidence type="ECO:0000313" key="5">
    <source>
        <dbReference type="EMBL" id="MCW6511450.1"/>
    </source>
</evidence>
<evidence type="ECO:0000256" key="1">
    <source>
        <dbReference type="ARBA" id="ARBA00004418"/>
    </source>
</evidence>
<protein>
    <submittedName>
        <fullName evidence="5">Extracellular solute-binding protein</fullName>
    </submittedName>
</protein>
<dbReference type="GO" id="GO:0042597">
    <property type="term" value="C:periplasmic space"/>
    <property type="evidence" value="ECO:0007669"/>
    <property type="project" value="UniProtKB-SubCell"/>
</dbReference>
<dbReference type="GO" id="GO:0019808">
    <property type="term" value="F:polyamine binding"/>
    <property type="evidence" value="ECO:0007669"/>
    <property type="project" value="InterPro"/>
</dbReference>
<reference evidence="5" key="1">
    <citation type="submission" date="2022-05" db="EMBL/GenBank/DDBJ databases">
        <authorList>
            <person name="Pankratov T."/>
        </authorList>
    </citation>
    <scope>NUCLEOTIDE SEQUENCE</scope>
    <source>
        <strain evidence="5">BP6-180914</strain>
    </source>
</reference>
<keyword evidence="4" id="KW-0574">Periplasm</keyword>
<dbReference type="PANTHER" id="PTHR30222">
    <property type="entry name" value="SPERMIDINE/PUTRESCINE-BINDING PERIPLASMIC PROTEIN"/>
    <property type="match status" value="1"/>
</dbReference>
<comment type="caution">
    <text evidence="5">The sequence shown here is derived from an EMBL/GenBank/DDBJ whole genome shotgun (WGS) entry which is preliminary data.</text>
</comment>
<keyword evidence="2" id="KW-0813">Transport</keyword>
<proteinExistence type="predicted"/>
<name>A0AA42CQH4_9HYPH</name>
<dbReference type="RefSeq" id="WP_282587827.1">
    <property type="nucleotide sequence ID" value="NZ_JAMOIM010000026.1"/>
</dbReference>
<organism evidence="5 6">
    <name type="scientific">Lichenifustis flavocetrariae</name>
    <dbReference type="NCBI Taxonomy" id="2949735"/>
    <lineage>
        <taxon>Bacteria</taxon>
        <taxon>Pseudomonadati</taxon>
        <taxon>Pseudomonadota</taxon>
        <taxon>Alphaproteobacteria</taxon>
        <taxon>Hyphomicrobiales</taxon>
        <taxon>Lichenihabitantaceae</taxon>
        <taxon>Lichenifustis</taxon>
    </lineage>
</organism>
<accession>A0AA42CQH4</accession>
<dbReference type="Gene3D" id="3.40.190.10">
    <property type="entry name" value="Periplasmic binding protein-like II"/>
    <property type="match status" value="2"/>
</dbReference>
<evidence type="ECO:0000256" key="3">
    <source>
        <dbReference type="ARBA" id="ARBA00022729"/>
    </source>
</evidence>
<dbReference type="AlphaFoldDB" id="A0AA42CQH4"/>
<keyword evidence="3" id="KW-0732">Signal</keyword>
<keyword evidence="6" id="KW-1185">Reference proteome</keyword>
<dbReference type="InterPro" id="IPR001188">
    <property type="entry name" value="Sperm_putr-bd"/>
</dbReference>
<dbReference type="PANTHER" id="PTHR30222:SF17">
    <property type="entry name" value="SPERMIDINE_PUTRESCINE-BINDING PERIPLASMIC PROTEIN"/>
    <property type="match status" value="1"/>
</dbReference>
<dbReference type="SUPFAM" id="SSF53850">
    <property type="entry name" value="Periplasmic binding protein-like II"/>
    <property type="match status" value="1"/>
</dbReference>
<evidence type="ECO:0000256" key="2">
    <source>
        <dbReference type="ARBA" id="ARBA00022448"/>
    </source>
</evidence>
<dbReference type="Proteomes" id="UP001165667">
    <property type="component" value="Unassembled WGS sequence"/>
</dbReference>
<evidence type="ECO:0000313" key="6">
    <source>
        <dbReference type="Proteomes" id="UP001165667"/>
    </source>
</evidence>
<dbReference type="EMBL" id="JAMOIM010000026">
    <property type="protein sequence ID" value="MCW6511450.1"/>
    <property type="molecule type" value="Genomic_DNA"/>
</dbReference>
<dbReference type="GO" id="GO:0015846">
    <property type="term" value="P:polyamine transport"/>
    <property type="evidence" value="ECO:0007669"/>
    <property type="project" value="InterPro"/>
</dbReference>
<evidence type="ECO:0000256" key="4">
    <source>
        <dbReference type="ARBA" id="ARBA00022764"/>
    </source>
</evidence>
<gene>
    <name evidence="5" type="ORF">M8523_26045</name>
</gene>